<accession>A0AAU7LWH1</accession>
<evidence type="ECO:0000313" key="1">
    <source>
        <dbReference type="EMBL" id="XBP71926.1"/>
    </source>
</evidence>
<name>A0AAU7LWH1_9BURK</name>
<proteinExistence type="predicted"/>
<gene>
    <name evidence="1" type="ORF">ABLV49_09080</name>
</gene>
<dbReference type="AlphaFoldDB" id="A0AAU7LWH1"/>
<reference evidence="1" key="1">
    <citation type="submission" date="2024-05" db="EMBL/GenBank/DDBJ databases">
        <authorList>
            <person name="Bunk B."/>
            <person name="Swiderski J."/>
            <person name="Sproer C."/>
            <person name="Thiel V."/>
        </authorList>
    </citation>
    <scope>NUCLEOTIDE SEQUENCE</scope>
    <source>
        <strain evidence="1">DSM 17735</strain>
    </source>
</reference>
<protein>
    <submittedName>
        <fullName evidence="1">Uncharacterized protein</fullName>
    </submittedName>
</protein>
<dbReference type="RefSeq" id="WP_349281262.1">
    <property type="nucleotide sequence ID" value="NZ_CBCSCU010000004.1"/>
</dbReference>
<dbReference type="EMBL" id="CP157675">
    <property type="protein sequence ID" value="XBP71926.1"/>
    <property type="molecule type" value="Genomic_DNA"/>
</dbReference>
<sequence>MKLAATYATEVFVNIDGGLSITQNPGTGDDDVSIYLSREQARLVAAEIMRLDGNDGFWPVKKVEVGNGASA</sequence>
<organism evidence="1">
    <name type="scientific">Polaromonas hydrogenivorans</name>
    <dbReference type="NCBI Taxonomy" id="335476"/>
    <lineage>
        <taxon>Bacteria</taxon>
        <taxon>Pseudomonadati</taxon>
        <taxon>Pseudomonadota</taxon>
        <taxon>Betaproteobacteria</taxon>
        <taxon>Burkholderiales</taxon>
        <taxon>Comamonadaceae</taxon>
        <taxon>Polaromonas</taxon>
    </lineage>
</organism>